<keyword evidence="1" id="KW-0812">Transmembrane</keyword>
<dbReference type="AlphaFoldDB" id="A0A1V9Z9M6"/>
<keyword evidence="3" id="KW-1185">Reference proteome</keyword>
<protein>
    <recommendedName>
        <fullName evidence="4">Transmembrane protein</fullName>
    </recommendedName>
</protein>
<keyword evidence="1" id="KW-1133">Transmembrane helix</keyword>
<evidence type="ECO:0000313" key="2">
    <source>
        <dbReference type="EMBL" id="OQR94705.1"/>
    </source>
</evidence>
<feature type="transmembrane region" description="Helical" evidence="1">
    <location>
        <begin position="900"/>
        <end position="922"/>
    </location>
</feature>
<feature type="non-terminal residue" evidence="2">
    <location>
        <position position="931"/>
    </location>
</feature>
<accession>A0A1V9Z9M6</accession>
<evidence type="ECO:0008006" key="4">
    <source>
        <dbReference type="Google" id="ProtNLM"/>
    </source>
</evidence>
<sequence>MARVAALAPWTLPDVTTLDRKQRVMDAIGFVYVVAAVGLGTGVLTILATYLENNLFWPTFLSSDMPSAVTALFNERLALSNGSFVPLDMVAPNAVIPLIVDIYDSYPRLVLYTELKDMTLAASSLRQLAPSEVAFMMSQYCWLDLQQMWELAHTRRRQARCKTRYATNAAVYLEVVFRNIDVDGWMDLYGPFFHGNIGDAVTKTPTGATWLEALETHTWVSIETEVAYWQRFGCTTFELQWANLRQLGLIESIQITNAVGLITILHLKTIAPVYRYALWTTLSIYGSFENDMGNFFLGVNASLVLNAPTWFGYSTPDAIEMYNVPYPLNSVNQLLHDTLGPLGSVDLRMLRPPESLLVYMREFHRCLAGAKLGDDAVAAAVNGLEAATLHPVPPKWQPPHLAFQGGNPMCAFGSPYPFVQESFGFDDTCAVQRPYSIMWTGTSVLFALSLEDESWNPCMTSGLSLDEETICAQQLTSAKNAYALLPAPKASVESVSQDVEVMALATLQFVANRQQVGSISVESQLLLPPLSSWRLFGWMAIYEWATGQREAVAFEGDATTFNLLSYAYAPAHPVANTQDIGQNFVKYLHAICTYVTGALLLVLVLLIALVPSRWHSRTTAVNWFVFHRVVGAAWVGRPLLIVRAATALVCLSTATVALEHPTSGGRLFVARPRSLLESMLLSGEALWLLYVLNELLIHITGPATRIVAPWTAAAVFIISVVIDTVAPPEIIASVGRTCELHHVDQQLFCSSGMMQVGHMARLGILSAILVGAAVVCGLVSALRPLTASGPAVPSLLLPGYAAMYLEWRAVGDDWCIDRTSALFGGLLFGGFGGHQYVFDVTLWRSFDAADVGVRTGAVSATFLFPSSPANEGTLGPTIVHRFPKESDVSVKATKWWLRRVWSAVGLTYVVLSLVASAVYMTVTSPQALAND</sequence>
<keyword evidence="1" id="KW-0472">Membrane</keyword>
<evidence type="ECO:0000313" key="3">
    <source>
        <dbReference type="Proteomes" id="UP000243579"/>
    </source>
</evidence>
<evidence type="ECO:0000256" key="1">
    <source>
        <dbReference type="SAM" id="Phobius"/>
    </source>
</evidence>
<dbReference type="Proteomes" id="UP000243579">
    <property type="component" value="Unassembled WGS sequence"/>
</dbReference>
<dbReference type="OrthoDB" id="10452094at2759"/>
<gene>
    <name evidence="2" type="ORF">ACHHYP_01007</name>
</gene>
<feature type="transmembrane region" description="Helical" evidence="1">
    <location>
        <begin position="706"/>
        <end position="726"/>
    </location>
</feature>
<reference evidence="2 3" key="1">
    <citation type="journal article" date="2014" name="Genome Biol. Evol.">
        <title>The secreted proteins of Achlya hypogyna and Thraustotheca clavata identify the ancestral oomycete secretome and reveal gene acquisitions by horizontal gene transfer.</title>
        <authorList>
            <person name="Misner I."/>
            <person name="Blouin N."/>
            <person name="Leonard G."/>
            <person name="Richards T.A."/>
            <person name="Lane C.E."/>
        </authorList>
    </citation>
    <scope>NUCLEOTIDE SEQUENCE [LARGE SCALE GENOMIC DNA]</scope>
    <source>
        <strain evidence="2 3">ATCC 48635</strain>
    </source>
</reference>
<comment type="caution">
    <text evidence="2">The sequence shown here is derived from an EMBL/GenBank/DDBJ whole genome shotgun (WGS) entry which is preliminary data.</text>
</comment>
<name>A0A1V9Z9M6_ACHHY</name>
<proteinExistence type="predicted"/>
<feature type="transmembrane region" description="Helical" evidence="1">
    <location>
        <begin position="30"/>
        <end position="51"/>
    </location>
</feature>
<feature type="transmembrane region" description="Helical" evidence="1">
    <location>
        <begin position="587"/>
        <end position="610"/>
    </location>
</feature>
<organism evidence="2 3">
    <name type="scientific">Achlya hypogyna</name>
    <name type="common">Oomycete</name>
    <name type="synonym">Protoachlya hypogyna</name>
    <dbReference type="NCBI Taxonomy" id="1202772"/>
    <lineage>
        <taxon>Eukaryota</taxon>
        <taxon>Sar</taxon>
        <taxon>Stramenopiles</taxon>
        <taxon>Oomycota</taxon>
        <taxon>Saprolegniomycetes</taxon>
        <taxon>Saprolegniales</taxon>
        <taxon>Achlyaceae</taxon>
        <taxon>Achlya</taxon>
    </lineage>
</organism>
<dbReference type="EMBL" id="JNBR01000354">
    <property type="protein sequence ID" value="OQR94705.1"/>
    <property type="molecule type" value="Genomic_DNA"/>
</dbReference>
<feature type="transmembrane region" description="Helical" evidence="1">
    <location>
        <begin position="762"/>
        <end position="782"/>
    </location>
</feature>